<evidence type="ECO:0000256" key="5">
    <source>
        <dbReference type="ARBA" id="ARBA00023015"/>
    </source>
</evidence>
<keyword evidence="8" id="KW-0804">Transcription</keyword>
<evidence type="ECO:0000256" key="7">
    <source>
        <dbReference type="ARBA" id="ARBA00023125"/>
    </source>
</evidence>
<keyword evidence="3" id="KW-0808">Transferase</keyword>
<dbReference type="Gene3D" id="1.10.10.60">
    <property type="entry name" value="Homeodomain-like"/>
    <property type="match status" value="1"/>
</dbReference>
<name>A0ABU5ZHI7_9BACL</name>
<evidence type="ECO:0000256" key="3">
    <source>
        <dbReference type="ARBA" id="ARBA00022679"/>
    </source>
</evidence>
<feature type="domain" description="RNA polymerase sigma factor 54 DNA-binding" evidence="9">
    <location>
        <begin position="280"/>
        <end position="436"/>
    </location>
</feature>
<comment type="similarity">
    <text evidence="1">Belongs to the sigma-54 factor family.</text>
</comment>
<proteinExistence type="inferred from homology"/>
<dbReference type="NCBIfam" id="TIGR02395">
    <property type="entry name" value="rpoN_sigma"/>
    <property type="match status" value="1"/>
</dbReference>
<dbReference type="PANTHER" id="PTHR32248">
    <property type="entry name" value="RNA POLYMERASE SIGMA-54 FACTOR"/>
    <property type="match status" value="1"/>
</dbReference>
<sequence>MNVEFRLDQLQSQKLLMTPELQQSIQVLQYSADELFSFLQEQANENPIIEIDWPFFDANRKRKTKGSNHNDENMDLIANLSGQADTLEERIMNQLRLIDYTPELFKAVSFFAGNLDDSGYLTISLSEAEQYLHLPAPTIERALHILQSFDPPGIGARDLRECLMLQIARDPNAPDMAEQIVQEHLDQLAKGKFDKIAKDTGISKEEVISILEYIRTLNPKPYASYGSVSEGPLIVDARIVLHPVSRQLLIITDKSLPKITVSMDLRSTCKSGDGDQFHDILQEKIKSANWLIRSIEHRSITLQKVIRAIVDEQYEFFTNESAGLKPLGLKVISEKLGLHESTISRAVRNKYIDTPKGIFELRFFFSNAISTSEGQQVSSRIVKTRIRELIEAEKRTKPLSDQKIADLLEKEGIPISRRTVAKYREEERILPSSLRKIQS</sequence>
<accession>A0ABU5ZHI7</accession>
<dbReference type="InterPro" id="IPR000394">
    <property type="entry name" value="RNA_pol_sigma_54"/>
</dbReference>
<dbReference type="Pfam" id="PF00309">
    <property type="entry name" value="Sigma54_AID"/>
    <property type="match status" value="1"/>
</dbReference>
<gene>
    <name evidence="11" type="primary">rpoN</name>
    <name evidence="11" type="ORF">VF724_08530</name>
</gene>
<keyword evidence="5" id="KW-0805">Transcription regulation</keyword>
<dbReference type="PROSITE" id="PS00718">
    <property type="entry name" value="SIGMA54_2"/>
    <property type="match status" value="1"/>
</dbReference>
<keyword evidence="6" id="KW-0731">Sigma factor</keyword>
<dbReference type="Proteomes" id="UP001310386">
    <property type="component" value="Unassembled WGS sequence"/>
</dbReference>
<evidence type="ECO:0000256" key="6">
    <source>
        <dbReference type="ARBA" id="ARBA00023082"/>
    </source>
</evidence>
<evidence type="ECO:0000259" key="9">
    <source>
        <dbReference type="Pfam" id="PF04552"/>
    </source>
</evidence>
<dbReference type="PIRSF" id="PIRSF000774">
    <property type="entry name" value="RpoN"/>
    <property type="match status" value="1"/>
</dbReference>
<dbReference type="RefSeq" id="WP_371753823.1">
    <property type="nucleotide sequence ID" value="NZ_JAYJLD010000009.1"/>
</dbReference>
<evidence type="ECO:0000313" key="12">
    <source>
        <dbReference type="Proteomes" id="UP001310386"/>
    </source>
</evidence>
<feature type="domain" description="RNA polymerase sigma factor 54 core-binding" evidence="10">
    <location>
        <begin position="79"/>
        <end position="262"/>
    </location>
</feature>
<dbReference type="InterPro" id="IPR038709">
    <property type="entry name" value="RpoN_core-bd_sf"/>
</dbReference>
<keyword evidence="7" id="KW-0238">DNA-binding</keyword>
<dbReference type="EMBL" id="JAYJLD010000009">
    <property type="protein sequence ID" value="MEB3101707.1"/>
    <property type="molecule type" value="Genomic_DNA"/>
</dbReference>
<reference evidence="11" key="1">
    <citation type="submission" date="2023-12" db="EMBL/GenBank/DDBJ databases">
        <title>Fervidustalea candida gen. nov., sp. nov., a novel member of the family Paenibacillaceae isolated from a geothermal area.</title>
        <authorList>
            <person name="Li W.-J."/>
            <person name="Jiao J.-Y."/>
            <person name="Chen Y."/>
        </authorList>
    </citation>
    <scope>NUCLEOTIDE SEQUENCE</scope>
    <source>
        <strain evidence="11">SYSU GA230002</strain>
    </source>
</reference>
<dbReference type="PRINTS" id="PR00045">
    <property type="entry name" value="SIGMA54FCT"/>
</dbReference>
<keyword evidence="4" id="KW-0548">Nucleotidyltransferase</keyword>
<dbReference type="InterPro" id="IPR007634">
    <property type="entry name" value="RNA_pol_sigma_54_DNA-bd"/>
</dbReference>
<keyword evidence="12" id="KW-1185">Reference proteome</keyword>
<dbReference type="Pfam" id="PF04552">
    <property type="entry name" value="Sigma54_DBD"/>
    <property type="match status" value="1"/>
</dbReference>
<dbReference type="PROSITE" id="PS50044">
    <property type="entry name" value="SIGMA54_3"/>
    <property type="match status" value="1"/>
</dbReference>
<evidence type="ECO:0000313" key="11">
    <source>
        <dbReference type="EMBL" id="MEB3101707.1"/>
    </source>
</evidence>
<dbReference type="InterPro" id="IPR007046">
    <property type="entry name" value="RNA_pol_sigma_54_core-bd"/>
</dbReference>
<dbReference type="Pfam" id="PF04963">
    <property type="entry name" value="Sigma54_CBD"/>
    <property type="match status" value="1"/>
</dbReference>
<keyword evidence="2" id="KW-0240">DNA-directed RNA polymerase</keyword>
<organism evidence="11 12">
    <name type="scientific">Ferviditalea candida</name>
    <dbReference type="NCBI Taxonomy" id="3108399"/>
    <lineage>
        <taxon>Bacteria</taxon>
        <taxon>Bacillati</taxon>
        <taxon>Bacillota</taxon>
        <taxon>Bacilli</taxon>
        <taxon>Bacillales</taxon>
        <taxon>Paenibacillaceae</taxon>
        <taxon>Ferviditalea</taxon>
    </lineage>
</organism>
<evidence type="ECO:0000256" key="8">
    <source>
        <dbReference type="ARBA" id="ARBA00023163"/>
    </source>
</evidence>
<protein>
    <submittedName>
        <fullName evidence="11">RNA polymerase factor sigma-54</fullName>
    </submittedName>
</protein>
<evidence type="ECO:0000256" key="2">
    <source>
        <dbReference type="ARBA" id="ARBA00022478"/>
    </source>
</evidence>
<dbReference type="PANTHER" id="PTHR32248:SF4">
    <property type="entry name" value="RNA POLYMERASE SIGMA-54 FACTOR"/>
    <property type="match status" value="1"/>
</dbReference>
<evidence type="ECO:0000259" key="10">
    <source>
        <dbReference type="Pfam" id="PF04963"/>
    </source>
</evidence>
<comment type="caution">
    <text evidence="11">The sequence shown here is derived from an EMBL/GenBank/DDBJ whole genome shotgun (WGS) entry which is preliminary data.</text>
</comment>
<dbReference type="Gene3D" id="1.10.10.1330">
    <property type="entry name" value="RNA polymerase sigma-54 factor, core-binding domain"/>
    <property type="match status" value="1"/>
</dbReference>
<evidence type="ECO:0000256" key="1">
    <source>
        <dbReference type="ARBA" id="ARBA00008798"/>
    </source>
</evidence>
<evidence type="ECO:0000256" key="4">
    <source>
        <dbReference type="ARBA" id="ARBA00022695"/>
    </source>
</evidence>